<dbReference type="EMBL" id="FXUG01000007">
    <property type="protein sequence ID" value="SMP60886.1"/>
    <property type="molecule type" value="Genomic_DNA"/>
</dbReference>
<accession>A0ABY1Q605</accession>
<proteinExistence type="predicted"/>
<sequence length="178" mass="19917">MSSTSFRQTVSIRKAVRSRGAILVIISLAFFTCLVSRKTLFQIYLAVTRSRMAESAPVATATSPSIAWKEKEIIHFHYSLIANSRIANFGFSEKTATASVGGPPIRDLPHAGIKRNDPSVMEVTLFGVYWRISPTGTLLLTNPDEEYSAELRLVHLDDRFVSVWNVTRGEHEVYARTQ</sequence>
<protein>
    <submittedName>
        <fullName evidence="1">Uncharacterized protein</fullName>
    </submittedName>
</protein>
<organism evidence="1 2">
    <name type="scientific">Neorhodopirellula lusitana</name>
    <dbReference type="NCBI Taxonomy" id="445327"/>
    <lineage>
        <taxon>Bacteria</taxon>
        <taxon>Pseudomonadati</taxon>
        <taxon>Planctomycetota</taxon>
        <taxon>Planctomycetia</taxon>
        <taxon>Pirellulales</taxon>
        <taxon>Pirellulaceae</taxon>
        <taxon>Neorhodopirellula</taxon>
    </lineage>
</organism>
<comment type="caution">
    <text evidence="1">The sequence shown here is derived from an EMBL/GenBank/DDBJ whole genome shotgun (WGS) entry which is preliminary data.</text>
</comment>
<name>A0ABY1Q605_9BACT</name>
<evidence type="ECO:0000313" key="1">
    <source>
        <dbReference type="EMBL" id="SMP60886.1"/>
    </source>
</evidence>
<dbReference type="Proteomes" id="UP001158067">
    <property type="component" value="Unassembled WGS sequence"/>
</dbReference>
<gene>
    <name evidence="1" type="ORF">SAMN06265222_10713</name>
</gene>
<evidence type="ECO:0000313" key="2">
    <source>
        <dbReference type="Proteomes" id="UP001158067"/>
    </source>
</evidence>
<keyword evidence="2" id="KW-1185">Reference proteome</keyword>
<reference evidence="1 2" key="1">
    <citation type="submission" date="2017-05" db="EMBL/GenBank/DDBJ databases">
        <authorList>
            <person name="Varghese N."/>
            <person name="Submissions S."/>
        </authorList>
    </citation>
    <scope>NUCLEOTIDE SEQUENCE [LARGE SCALE GENOMIC DNA]</scope>
    <source>
        <strain evidence="1 2">DSM 25457</strain>
    </source>
</reference>